<dbReference type="InterPro" id="IPR017516">
    <property type="entry name" value="AbrB_dup"/>
</dbReference>
<protein>
    <submittedName>
        <fullName evidence="2">AbrB family transcriptional regulator</fullName>
    </submittedName>
</protein>
<keyword evidence="3" id="KW-1185">Reference proteome</keyword>
<proteinExistence type="predicted"/>
<feature type="transmembrane region" description="Helical" evidence="1">
    <location>
        <begin position="80"/>
        <end position="101"/>
    </location>
</feature>
<comment type="caution">
    <text evidence="2">The sequence shown here is derived from an EMBL/GenBank/DDBJ whole genome shotgun (WGS) entry which is preliminary data.</text>
</comment>
<dbReference type="NCBIfam" id="TIGR03082">
    <property type="entry name" value="Gneg_AbrB_dup"/>
    <property type="match status" value="2"/>
</dbReference>
<feature type="transmembrane region" description="Helical" evidence="1">
    <location>
        <begin position="146"/>
        <end position="166"/>
    </location>
</feature>
<dbReference type="PANTHER" id="PTHR38457:SF1">
    <property type="entry name" value="REGULATOR ABRB-RELATED"/>
    <property type="match status" value="1"/>
</dbReference>
<feature type="transmembrane region" description="Helical" evidence="1">
    <location>
        <begin position="6"/>
        <end position="29"/>
    </location>
</feature>
<evidence type="ECO:0000313" key="2">
    <source>
        <dbReference type="EMBL" id="THE12788.1"/>
    </source>
</evidence>
<name>A0A4S3PT62_9BACI</name>
<dbReference type="GO" id="GO:0010468">
    <property type="term" value="P:regulation of gene expression"/>
    <property type="evidence" value="ECO:0007669"/>
    <property type="project" value="InterPro"/>
</dbReference>
<feature type="transmembrane region" description="Helical" evidence="1">
    <location>
        <begin position="178"/>
        <end position="196"/>
    </location>
</feature>
<dbReference type="AlphaFoldDB" id="A0A4S3PT62"/>
<dbReference type="EMBL" id="SLUB01000014">
    <property type="protein sequence ID" value="THE12788.1"/>
    <property type="molecule type" value="Genomic_DNA"/>
</dbReference>
<dbReference type="Pfam" id="PF05145">
    <property type="entry name" value="AbrB"/>
    <property type="match status" value="1"/>
</dbReference>
<feature type="transmembrane region" description="Helical" evidence="1">
    <location>
        <begin position="320"/>
        <end position="338"/>
    </location>
</feature>
<reference evidence="2 3" key="1">
    <citation type="journal article" date="2019" name="Indoor Air">
        <title>Impacts of indoor surface finishes on bacterial viability.</title>
        <authorList>
            <person name="Hu J."/>
            <person name="Maamar S.B."/>
            <person name="Glawe A.J."/>
            <person name="Gottel N."/>
            <person name="Gilbert J.A."/>
            <person name="Hartmann E.M."/>
        </authorList>
    </citation>
    <scope>NUCLEOTIDE SEQUENCE [LARGE SCALE GENOMIC DNA]</scope>
    <source>
        <strain evidence="2 3">AF060A6</strain>
    </source>
</reference>
<feature type="transmembrane region" description="Helical" evidence="1">
    <location>
        <begin position="203"/>
        <end position="222"/>
    </location>
</feature>
<dbReference type="InterPro" id="IPR007820">
    <property type="entry name" value="AbrB_fam"/>
</dbReference>
<keyword evidence="1" id="KW-0812">Transmembrane</keyword>
<gene>
    <name evidence="2" type="ORF">E1I69_10320</name>
</gene>
<feature type="transmembrane region" description="Helical" evidence="1">
    <location>
        <begin position="50"/>
        <end position="68"/>
    </location>
</feature>
<accession>A0A4S3PT62</accession>
<dbReference type="PIRSF" id="PIRSF038991">
    <property type="entry name" value="Protein_AbrB"/>
    <property type="match status" value="1"/>
</dbReference>
<dbReference type="STRING" id="1033734.GCA_000285535_03265"/>
<dbReference type="GO" id="GO:0016020">
    <property type="term" value="C:membrane"/>
    <property type="evidence" value="ECO:0007669"/>
    <property type="project" value="InterPro"/>
</dbReference>
<keyword evidence="1" id="KW-1133">Transmembrane helix</keyword>
<evidence type="ECO:0000256" key="1">
    <source>
        <dbReference type="SAM" id="Phobius"/>
    </source>
</evidence>
<dbReference type="PANTHER" id="PTHR38457">
    <property type="entry name" value="REGULATOR ABRB-RELATED"/>
    <property type="match status" value="1"/>
</dbReference>
<evidence type="ECO:0000313" key="3">
    <source>
        <dbReference type="Proteomes" id="UP000306477"/>
    </source>
</evidence>
<dbReference type="Proteomes" id="UP000306477">
    <property type="component" value="Unassembled WGS sequence"/>
</dbReference>
<dbReference type="OrthoDB" id="5460360at2"/>
<organism evidence="2 3">
    <name type="scientific">Bacillus timonensis</name>
    <dbReference type="NCBI Taxonomy" id="1033734"/>
    <lineage>
        <taxon>Bacteria</taxon>
        <taxon>Bacillati</taxon>
        <taxon>Bacillota</taxon>
        <taxon>Bacilli</taxon>
        <taxon>Bacillales</taxon>
        <taxon>Bacillaceae</taxon>
        <taxon>Bacillus</taxon>
    </lineage>
</organism>
<keyword evidence="1" id="KW-0472">Membrane</keyword>
<sequence length="346" mass="37769">MKGILQSYVVASVGGVLFFLLHFPIPWILGPMTFMILYKAITHKKMVVSTRLYNIGLATLGIYFGLSFTKETFVTVYPYIIPFLFTTILLLTVSVLNSIFVTRFIKVDPMTSVFGSIPGGLSEMVAASHSLKANSAMVTIFQTVRLLTVVFMVPFIVTHWFIAGAGNAYEVTKNISSVPFYAYLWFGLALLVGWLVRDKLPAAYVIGPLAVTAILGVTGVGLPNIPPWFLILAQITVGMRMGNNINLRDLKIGGKYCGVYLVLTVFLLAISFGLGYTFAIFSDLDLPTALLSLAPGGLVEMVLTATAIGADPAVVSSLQLIRLLFIILLVPSFLKWMFTRKEKAAA</sequence>
<feature type="transmembrane region" description="Helical" evidence="1">
    <location>
        <begin position="259"/>
        <end position="281"/>
    </location>
</feature>